<organism evidence="1 2">
    <name type="scientific">Trichinella papuae</name>
    <dbReference type="NCBI Taxonomy" id="268474"/>
    <lineage>
        <taxon>Eukaryota</taxon>
        <taxon>Metazoa</taxon>
        <taxon>Ecdysozoa</taxon>
        <taxon>Nematoda</taxon>
        <taxon>Enoplea</taxon>
        <taxon>Dorylaimia</taxon>
        <taxon>Trichinellida</taxon>
        <taxon>Trichinellidae</taxon>
        <taxon>Trichinella</taxon>
    </lineage>
</organism>
<protein>
    <submittedName>
        <fullName evidence="1">Uncharacterized protein</fullName>
    </submittedName>
</protein>
<evidence type="ECO:0000313" key="1">
    <source>
        <dbReference type="EMBL" id="KRZ77639.1"/>
    </source>
</evidence>
<accession>A0A0V1N0T8</accession>
<proteinExistence type="predicted"/>
<comment type="caution">
    <text evidence="1">The sequence shown here is derived from an EMBL/GenBank/DDBJ whole genome shotgun (WGS) entry which is preliminary data.</text>
</comment>
<name>A0A0V1N0T8_9BILA</name>
<keyword evidence="2" id="KW-1185">Reference proteome</keyword>
<evidence type="ECO:0000313" key="2">
    <source>
        <dbReference type="Proteomes" id="UP000054843"/>
    </source>
</evidence>
<reference evidence="1 2" key="1">
    <citation type="submission" date="2015-01" db="EMBL/GenBank/DDBJ databases">
        <title>Evolution of Trichinella species and genotypes.</title>
        <authorList>
            <person name="Korhonen P.K."/>
            <person name="Edoardo P."/>
            <person name="Giuseppe L.R."/>
            <person name="Gasser R.B."/>
        </authorList>
    </citation>
    <scope>NUCLEOTIDE SEQUENCE [LARGE SCALE GENOMIC DNA]</scope>
    <source>
        <strain evidence="1">ISS1980</strain>
    </source>
</reference>
<dbReference type="AlphaFoldDB" id="A0A0V1N0T8"/>
<dbReference type="Proteomes" id="UP000054843">
    <property type="component" value="Unassembled WGS sequence"/>
</dbReference>
<sequence length="61" mass="7290">MNFNRNKLAHLWLKRIQIYQLQLCKFYIHSHHHTSVKLLYDSLRLKVTAIEVDIDAVIKAT</sequence>
<gene>
    <name evidence="1" type="ORF">T10_3870</name>
</gene>
<dbReference type="EMBL" id="JYDO01000017">
    <property type="protein sequence ID" value="KRZ77639.1"/>
    <property type="molecule type" value="Genomic_DNA"/>
</dbReference>